<evidence type="ECO:0000256" key="2">
    <source>
        <dbReference type="ARBA" id="ARBA00022692"/>
    </source>
</evidence>
<dbReference type="SUPFAM" id="SSF81321">
    <property type="entry name" value="Family A G protein-coupled receptor-like"/>
    <property type="match status" value="1"/>
</dbReference>
<dbReference type="PANTHER" id="PTHR24224">
    <property type="entry name" value="CARDIOACCELERATORY PEPTIDE RECEPTOR-RELATED"/>
    <property type="match status" value="1"/>
</dbReference>
<feature type="transmembrane region" description="Helical" evidence="6">
    <location>
        <begin position="140"/>
        <end position="159"/>
    </location>
</feature>
<evidence type="ECO:0000256" key="3">
    <source>
        <dbReference type="ARBA" id="ARBA00022989"/>
    </source>
</evidence>
<feature type="region of interest" description="Disordered" evidence="5">
    <location>
        <begin position="451"/>
        <end position="473"/>
    </location>
</feature>
<evidence type="ECO:0000256" key="1">
    <source>
        <dbReference type="ARBA" id="ARBA00004370"/>
    </source>
</evidence>
<evidence type="ECO:0000259" key="7">
    <source>
        <dbReference type="PROSITE" id="PS50262"/>
    </source>
</evidence>
<evidence type="ECO:0000313" key="8">
    <source>
        <dbReference type="Proteomes" id="UP000887566"/>
    </source>
</evidence>
<reference evidence="9" key="1">
    <citation type="submission" date="2022-11" db="UniProtKB">
        <authorList>
            <consortium name="WormBaseParasite"/>
        </authorList>
    </citation>
    <scope>IDENTIFICATION</scope>
</reference>
<keyword evidence="8" id="KW-1185">Reference proteome</keyword>
<dbReference type="InterPro" id="IPR052665">
    <property type="entry name" value="Neuropeptide-GPCR"/>
</dbReference>
<evidence type="ECO:0000256" key="4">
    <source>
        <dbReference type="ARBA" id="ARBA00023136"/>
    </source>
</evidence>
<feature type="compositionally biased region" description="Polar residues" evidence="5">
    <location>
        <begin position="302"/>
        <end position="314"/>
    </location>
</feature>
<dbReference type="PANTHER" id="PTHR24224:SF37">
    <property type="entry name" value="G-PROTEIN COUPLED RECEPTORS FAMILY 1 PROFILE DOMAIN-CONTAINING PROTEIN"/>
    <property type="match status" value="1"/>
</dbReference>
<protein>
    <submittedName>
        <fullName evidence="9">G-protein coupled receptors family 1 profile domain-containing protein</fullName>
    </submittedName>
</protein>
<feature type="transmembrane region" description="Helical" evidence="6">
    <location>
        <begin position="57"/>
        <end position="83"/>
    </location>
</feature>
<evidence type="ECO:0000313" key="9">
    <source>
        <dbReference type="WBParaSite" id="PSAMB.scaffold5292size12096.g26308.t1"/>
    </source>
</evidence>
<feature type="region of interest" description="Disordered" evidence="5">
    <location>
        <begin position="542"/>
        <end position="564"/>
    </location>
</feature>
<sequence>MVEEATLDLDLIADLIGDSANETIFDSYMNERAINATFEREVSNMEMVLMTVTVVTGYLYVLLTAVGIALNAYVLFWLAVLAVKDRDRFINGCGMPLAAMSLADMLSLISIVVTVLFAAFFPPDLVTDAMRTVQCKVTLFLIHTMTGVSTWCWLFVSALRYMAVYHPLWHISRWRLGQRSIGAILFCSMALNTWLLFAVVGFPNTCAETPFTIGGFVVNRWLHAIDLCWSYIIPAFITGTLDVRVLLTQPPGLARSLRNTSVSLASQSINGNGASNRMRRFITKKNSKSDDETTEQIDQLPKASTATNRPSSSDCLKKCSPVSQGARARTAVWHWLAITTIDLLLNTPDNTLRLMSVVGWSTNVDADAAPYYHLAAVVARLFYFAQFCFNAAYLSTVVYKRNVQPRSAIAPPASAANRNSSMSRYPADSELVALQSLVKLGQIHMIGTQSSSNSLLGSRPAGTTSPPSFSRQLSLDCSSSAPFNANDATQRRRVQAKCQAISTFLRFGDKSSKRSSSRKPTPFRNINRTSFQGGISTFLRFGDKSSKRSSSRKPTPFRNINRTSFQGGTDYHLIADRTSSL</sequence>
<dbReference type="InterPro" id="IPR017452">
    <property type="entry name" value="GPCR_Rhodpsn_7TM"/>
</dbReference>
<dbReference type="WBParaSite" id="PSAMB.scaffold5292size12096.g26308.t1">
    <property type="protein sequence ID" value="PSAMB.scaffold5292size12096.g26308.t1"/>
    <property type="gene ID" value="PSAMB.scaffold5292size12096.g26308"/>
</dbReference>
<feature type="transmembrane region" description="Helical" evidence="6">
    <location>
        <begin position="180"/>
        <end position="202"/>
    </location>
</feature>
<keyword evidence="4 6" id="KW-0472">Membrane</keyword>
<dbReference type="AlphaFoldDB" id="A0A914WUA9"/>
<feature type="region of interest" description="Disordered" evidence="5">
    <location>
        <begin position="285"/>
        <end position="314"/>
    </location>
</feature>
<name>A0A914WUA9_9BILA</name>
<accession>A0A914WUA9</accession>
<feature type="transmembrane region" description="Helical" evidence="6">
    <location>
        <begin position="95"/>
        <end position="120"/>
    </location>
</feature>
<comment type="subcellular location">
    <subcellularLocation>
        <location evidence="1">Membrane</location>
    </subcellularLocation>
</comment>
<dbReference type="Gene3D" id="1.20.1070.10">
    <property type="entry name" value="Rhodopsin 7-helix transmembrane proteins"/>
    <property type="match status" value="1"/>
</dbReference>
<keyword evidence="2 6" id="KW-0812">Transmembrane</keyword>
<dbReference type="PROSITE" id="PS50262">
    <property type="entry name" value="G_PROTEIN_RECEP_F1_2"/>
    <property type="match status" value="1"/>
</dbReference>
<organism evidence="8 9">
    <name type="scientific">Plectus sambesii</name>
    <dbReference type="NCBI Taxonomy" id="2011161"/>
    <lineage>
        <taxon>Eukaryota</taxon>
        <taxon>Metazoa</taxon>
        <taxon>Ecdysozoa</taxon>
        <taxon>Nematoda</taxon>
        <taxon>Chromadorea</taxon>
        <taxon>Plectida</taxon>
        <taxon>Plectina</taxon>
        <taxon>Plectoidea</taxon>
        <taxon>Plectidae</taxon>
        <taxon>Plectus</taxon>
    </lineage>
</organism>
<feature type="domain" description="G-protein coupled receptors family 1 profile" evidence="7">
    <location>
        <begin position="70"/>
        <end position="203"/>
    </location>
</feature>
<evidence type="ECO:0000256" key="6">
    <source>
        <dbReference type="SAM" id="Phobius"/>
    </source>
</evidence>
<proteinExistence type="predicted"/>
<keyword evidence="3 6" id="KW-1133">Transmembrane helix</keyword>
<dbReference type="Proteomes" id="UP000887566">
    <property type="component" value="Unplaced"/>
</dbReference>
<evidence type="ECO:0000256" key="5">
    <source>
        <dbReference type="SAM" id="MobiDB-lite"/>
    </source>
</evidence>
<dbReference type="GO" id="GO:0016020">
    <property type="term" value="C:membrane"/>
    <property type="evidence" value="ECO:0007669"/>
    <property type="project" value="UniProtKB-SubCell"/>
</dbReference>